<evidence type="ECO:0000256" key="1">
    <source>
        <dbReference type="ARBA" id="ARBA00022723"/>
    </source>
</evidence>
<dbReference type="Gene3D" id="2.60.40.790">
    <property type="match status" value="1"/>
</dbReference>
<dbReference type="Gene3D" id="4.10.1130.20">
    <property type="match status" value="1"/>
</dbReference>
<feature type="domain" description="CHORD" evidence="5">
    <location>
        <begin position="337"/>
        <end position="407"/>
    </location>
</feature>
<dbReference type="PANTHER" id="PTHR46983">
    <property type="entry name" value="CYSTEINE AND HISTIDINE-RICH DOMAIN-CONTAINING PROTEIN 1"/>
    <property type="match status" value="1"/>
</dbReference>
<dbReference type="Pfam" id="PF04969">
    <property type="entry name" value="CS"/>
    <property type="match status" value="1"/>
</dbReference>
<organism evidence="6 7">
    <name type="scientific">Acyrthosiphon pisum</name>
    <name type="common">Pea aphid</name>
    <dbReference type="NCBI Taxonomy" id="7029"/>
    <lineage>
        <taxon>Eukaryota</taxon>
        <taxon>Metazoa</taxon>
        <taxon>Ecdysozoa</taxon>
        <taxon>Arthropoda</taxon>
        <taxon>Hexapoda</taxon>
        <taxon>Insecta</taxon>
        <taxon>Pterygota</taxon>
        <taxon>Neoptera</taxon>
        <taxon>Paraneoptera</taxon>
        <taxon>Hemiptera</taxon>
        <taxon>Sternorrhyncha</taxon>
        <taxon>Aphidomorpha</taxon>
        <taxon>Aphidoidea</taxon>
        <taxon>Aphididae</taxon>
        <taxon>Macrosiphini</taxon>
        <taxon>Acyrthosiphon</taxon>
    </lineage>
</organism>
<evidence type="ECO:0000313" key="7">
    <source>
        <dbReference type="Proteomes" id="UP000007819"/>
    </source>
</evidence>
<keyword evidence="1" id="KW-0479">Metal-binding</keyword>
<name>A0A8R2NW00_ACYPI</name>
<dbReference type="GO" id="GO:0046872">
    <property type="term" value="F:metal ion binding"/>
    <property type="evidence" value="ECO:0007669"/>
    <property type="project" value="UniProtKB-KW"/>
</dbReference>
<dbReference type="KEGG" id="api:107883611"/>
<feature type="domain" description="CS" evidence="4">
    <location>
        <begin position="418"/>
        <end position="489"/>
    </location>
</feature>
<evidence type="ECO:0000259" key="4">
    <source>
        <dbReference type="PROSITE" id="PS51203"/>
    </source>
</evidence>
<dbReference type="PROSITE" id="PS51203">
    <property type="entry name" value="CS"/>
    <property type="match status" value="1"/>
</dbReference>
<reference evidence="6" key="2">
    <citation type="submission" date="2022-06" db="UniProtKB">
        <authorList>
            <consortium name="EnsemblMetazoa"/>
        </authorList>
    </citation>
    <scope>IDENTIFICATION</scope>
</reference>
<keyword evidence="3" id="KW-0862">Zinc</keyword>
<dbReference type="PANTHER" id="PTHR46983:SF3">
    <property type="entry name" value="CHPADIPLOID STATE MAINTENANCE PROTEIN CHPA"/>
    <property type="match status" value="1"/>
</dbReference>
<accession>A0A8R2NW00</accession>
<dbReference type="AlphaFoldDB" id="A0A8R2NW00"/>
<dbReference type="PROSITE" id="PS51401">
    <property type="entry name" value="CHORD"/>
    <property type="match status" value="1"/>
</dbReference>
<evidence type="ECO:0000259" key="5">
    <source>
        <dbReference type="PROSITE" id="PS51401"/>
    </source>
</evidence>
<dbReference type="OrthoDB" id="10261079at2759"/>
<dbReference type="InterPro" id="IPR007052">
    <property type="entry name" value="CS_dom"/>
</dbReference>
<dbReference type="InterPro" id="IPR032071">
    <property type="entry name" value="DUF4806"/>
</dbReference>
<proteinExistence type="predicted"/>
<dbReference type="EnsemblMetazoa" id="XM_029492361.1">
    <property type="protein sequence ID" value="XP_029348221.1"/>
    <property type="gene ID" value="LOC107883611"/>
</dbReference>
<dbReference type="InterPro" id="IPR007051">
    <property type="entry name" value="CHORD_dom"/>
</dbReference>
<evidence type="ECO:0000313" key="6">
    <source>
        <dbReference type="EnsemblMetazoa" id="XP_029348221.1"/>
    </source>
</evidence>
<protein>
    <recommendedName>
        <fullName evidence="8">DUF4806 domain-containing protein</fullName>
    </recommendedName>
</protein>
<evidence type="ECO:0000256" key="2">
    <source>
        <dbReference type="ARBA" id="ARBA00022737"/>
    </source>
</evidence>
<evidence type="ECO:0000256" key="3">
    <source>
        <dbReference type="ARBA" id="ARBA00022833"/>
    </source>
</evidence>
<dbReference type="Pfam" id="PF16064">
    <property type="entry name" value="DUF4806"/>
    <property type="match status" value="1"/>
</dbReference>
<dbReference type="Pfam" id="PF04968">
    <property type="entry name" value="CHORD"/>
    <property type="match status" value="1"/>
</dbReference>
<dbReference type="SUPFAM" id="SSF49764">
    <property type="entry name" value="HSP20-like chaperones"/>
    <property type="match status" value="1"/>
</dbReference>
<dbReference type="Proteomes" id="UP000007819">
    <property type="component" value="Unassembled WGS sequence"/>
</dbReference>
<dbReference type="RefSeq" id="XP_029348221.1">
    <property type="nucleotide sequence ID" value="XM_029492361.1"/>
</dbReference>
<reference evidence="7" key="1">
    <citation type="submission" date="2010-06" db="EMBL/GenBank/DDBJ databases">
        <authorList>
            <person name="Jiang H."/>
            <person name="Abraham K."/>
            <person name="Ali S."/>
            <person name="Alsbrooks S.L."/>
            <person name="Anim B.N."/>
            <person name="Anosike U.S."/>
            <person name="Attaway T."/>
            <person name="Bandaranaike D.P."/>
            <person name="Battles P.K."/>
            <person name="Bell S.N."/>
            <person name="Bell A.V."/>
            <person name="Beltran B."/>
            <person name="Bickham C."/>
            <person name="Bustamante Y."/>
            <person name="Caleb T."/>
            <person name="Canada A."/>
            <person name="Cardenas V."/>
            <person name="Carter K."/>
            <person name="Chacko J."/>
            <person name="Chandrabose M.N."/>
            <person name="Chavez D."/>
            <person name="Chavez A."/>
            <person name="Chen L."/>
            <person name="Chu H.-S."/>
            <person name="Claassen K.J."/>
            <person name="Cockrell R."/>
            <person name="Collins M."/>
            <person name="Cooper J.A."/>
            <person name="Cree A."/>
            <person name="Curry S.M."/>
            <person name="Da Y."/>
            <person name="Dao M.D."/>
            <person name="Das B."/>
            <person name="Davila M.-L."/>
            <person name="Davy-Carroll L."/>
            <person name="Denson S."/>
            <person name="Dinh H."/>
            <person name="Ebong V.E."/>
            <person name="Edwards J.R."/>
            <person name="Egan A."/>
            <person name="El-Daye J."/>
            <person name="Escobedo L."/>
            <person name="Fernandez S."/>
            <person name="Fernando P.R."/>
            <person name="Flagg N."/>
            <person name="Forbes L.D."/>
            <person name="Fowler R.G."/>
            <person name="Fu Q."/>
            <person name="Gabisi R.A."/>
            <person name="Ganer J."/>
            <person name="Garbino Pronczuk A."/>
            <person name="Garcia R.M."/>
            <person name="Garner T."/>
            <person name="Garrett T.E."/>
            <person name="Gonzalez D.A."/>
            <person name="Hamid H."/>
            <person name="Hawkins E.S."/>
            <person name="Hirani K."/>
            <person name="Hogues M.E."/>
            <person name="Hollins B."/>
            <person name="Hsiao C.-H."/>
            <person name="Jabil R."/>
            <person name="James M.L."/>
            <person name="Jhangiani S.N."/>
            <person name="Johnson B."/>
            <person name="Johnson Q."/>
            <person name="Joshi V."/>
            <person name="Kalu J.B."/>
            <person name="Kam C."/>
            <person name="Kashfia A."/>
            <person name="Keebler J."/>
            <person name="Kisamo H."/>
            <person name="Kovar C.L."/>
            <person name="Lago L.A."/>
            <person name="Lai C.-Y."/>
            <person name="Laidlaw J."/>
            <person name="Lara F."/>
            <person name="Le T.-K."/>
            <person name="Lee S.L."/>
            <person name="Legall F.H."/>
            <person name="Lemon S.J."/>
            <person name="Lewis L.R."/>
            <person name="Li B."/>
            <person name="Liu Y."/>
            <person name="Liu Y.-S."/>
            <person name="Lopez J."/>
            <person name="Lozado R.J."/>
            <person name="Lu J."/>
            <person name="Madu R.C."/>
            <person name="Maheshwari M."/>
            <person name="Maheshwari R."/>
            <person name="Malloy K."/>
            <person name="Martinez E."/>
            <person name="Mathew T."/>
            <person name="Mercado I.C."/>
            <person name="Mercado C."/>
            <person name="Meyer B."/>
            <person name="Montgomery K."/>
            <person name="Morgan M.B."/>
            <person name="Munidasa M."/>
            <person name="Nazareth L.V."/>
            <person name="Nelson J."/>
            <person name="Ng B.M."/>
            <person name="Nguyen N.B."/>
            <person name="Nguyen P.Q."/>
            <person name="Nguyen T."/>
            <person name="Obregon M."/>
            <person name="Okwuonu G.O."/>
            <person name="Onwere C.G."/>
            <person name="Orozco G."/>
            <person name="Parra A."/>
            <person name="Patel S."/>
            <person name="Patil S."/>
            <person name="Perez A."/>
            <person name="Perez Y."/>
            <person name="Pham C."/>
            <person name="Primus E.L."/>
            <person name="Pu L.-L."/>
            <person name="Puazo M."/>
            <person name="Qin X."/>
            <person name="Quiroz J.B."/>
            <person name="Reese J."/>
            <person name="Richards S."/>
            <person name="Rives C.M."/>
            <person name="Robberts R."/>
            <person name="Ruiz S.J."/>
            <person name="Ruiz M.J."/>
            <person name="Santibanez J."/>
            <person name="Schneider B.W."/>
            <person name="Sisson I."/>
            <person name="Smith M."/>
            <person name="Sodergren E."/>
            <person name="Song X.-Z."/>
            <person name="Song B.B."/>
            <person name="Summersgill H."/>
            <person name="Thelus R."/>
            <person name="Thornton R.D."/>
            <person name="Trejos Z.Y."/>
            <person name="Usmani K."/>
            <person name="Vattathil S."/>
            <person name="Villasana D."/>
            <person name="Walker D.L."/>
            <person name="Wang S."/>
            <person name="Wang K."/>
            <person name="White C.S."/>
            <person name="Williams A.C."/>
            <person name="Williamson J."/>
            <person name="Wilson K."/>
            <person name="Woghiren I.O."/>
            <person name="Woodworth J.R."/>
            <person name="Worley K.C."/>
            <person name="Wright R.A."/>
            <person name="Wu W."/>
            <person name="Young L."/>
            <person name="Zhang L."/>
            <person name="Zhang J."/>
            <person name="Zhu Y."/>
            <person name="Muzny D.M."/>
            <person name="Weinstock G."/>
            <person name="Gibbs R.A."/>
        </authorList>
    </citation>
    <scope>NUCLEOTIDE SEQUENCE [LARGE SCALE GENOMIC DNA]</scope>
    <source>
        <strain evidence="7">LSR1</strain>
    </source>
</reference>
<dbReference type="InterPro" id="IPR039790">
    <property type="entry name" value="CHRD1"/>
</dbReference>
<keyword evidence="2" id="KW-0677">Repeat</keyword>
<sequence>MSYKKQSNLSSRTKRRRVEDELRNIASFISDPMIDHNVMPQSNSSKINFVPGVNSNSNVFVSTSNISDENVNFTPPQRTEWAVNCKITQSALNSLLVVLRQHTCFEYLPKDSRTILQTQALDTSNFHIVEPGPDTRVISSNKLVGHNKSSEIVHTTSSPFKVTLNQSIEESSADTNTSVNNSVLDYLQKMNRTICNINYDLNMMADKVNNIEGMLFNDFKREDQSKRNCEDTFQTEFNNLLPLETEENLQTFEIKLLNKEFRAKMVEEIKRYSRNTLPSTVRAIMRIIFKDRLLEEYSYKGIGNKKVFYTLATCSIIFDVENPLKIFIAGAKFRDSTRKNSQNQEADPLDDASASAYEGAEKKNIPCDHHPGTPIFHEGMKYWSCCNKKTTDFHAFLEQDGCFQGKHCWIKETKINGHTNCRLDWHQSGPWVVISIFAKKYDPNNSFVRLSPVKLSVELNFPFDNSVFSKNMELYGIVNVNASCVSMLR</sequence>
<keyword evidence="7" id="KW-1185">Reference proteome</keyword>
<dbReference type="InterPro" id="IPR008978">
    <property type="entry name" value="HSP20-like_chaperone"/>
</dbReference>
<dbReference type="GeneID" id="107883611"/>
<evidence type="ECO:0008006" key="8">
    <source>
        <dbReference type="Google" id="ProtNLM"/>
    </source>
</evidence>